<feature type="transmembrane region" description="Helical" evidence="1">
    <location>
        <begin position="87"/>
        <end position="114"/>
    </location>
</feature>
<sequence>IIKYLIPNISMTDINFNYAVEYIFFLSYQIFRSLLLGIPAIMTYGIFFMIFGKENREHFRNYLIIVGILWTFSNILTTIFWNGELFTFLFVFGGISVNIIAILFTIYYLAVLLLNSINQF</sequence>
<evidence type="ECO:0000256" key="1">
    <source>
        <dbReference type="SAM" id="Phobius"/>
    </source>
</evidence>
<proteinExistence type="predicted"/>
<evidence type="ECO:0000313" key="2">
    <source>
        <dbReference type="EMBL" id="GAH77523.1"/>
    </source>
</evidence>
<protein>
    <submittedName>
        <fullName evidence="2">Uncharacterized protein</fullName>
    </submittedName>
</protein>
<feature type="transmembrane region" description="Helical" evidence="1">
    <location>
        <begin position="62"/>
        <end position="81"/>
    </location>
</feature>
<feature type="transmembrane region" description="Helical" evidence="1">
    <location>
        <begin position="30"/>
        <end position="50"/>
    </location>
</feature>
<dbReference type="AlphaFoldDB" id="X1K614"/>
<comment type="caution">
    <text evidence="2">The sequence shown here is derived from an EMBL/GenBank/DDBJ whole genome shotgun (WGS) entry which is preliminary data.</text>
</comment>
<gene>
    <name evidence="2" type="ORF">S03H2_64261</name>
</gene>
<dbReference type="EMBL" id="BARU01041722">
    <property type="protein sequence ID" value="GAH77523.1"/>
    <property type="molecule type" value="Genomic_DNA"/>
</dbReference>
<keyword evidence="1" id="KW-1133">Transmembrane helix</keyword>
<reference evidence="2" key="1">
    <citation type="journal article" date="2014" name="Front. Microbiol.">
        <title>High frequency of phylogenetically diverse reductive dehalogenase-homologous genes in deep subseafloor sedimentary metagenomes.</title>
        <authorList>
            <person name="Kawai M."/>
            <person name="Futagami T."/>
            <person name="Toyoda A."/>
            <person name="Takaki Y."/>
            <person name="Nishi S."/>
            <person name="Hori S."/>
            <person name="Arai W."/>
            <person name="Tsubouchi T."/>
            <person name="Morono Y."/>
            <person name="Uchiyama I."/>
            <person name="Ito T."/>
            <person name="Fujiyama A."/>
            <person name="Inagaki F."/>
            <person name="Takami H."/>
        </authorList>
    </citation>
    <scope>NUCLEOTIDE SEQUENCE</scope>
    <source>
        <strain evidence="2">Expedition CK06-06</strain>
    </source>
</reference>
<name>X1K614_9ZZZZ</name>
<organism evidence="2">
    <name type="scientific">marine sediment metagenome</name>
    <dbReference type="NCBI Taxonomy" id="412755"/>
    <lineage>
        <taxon>unclassified sequences</taxon>
        <taxon>metagenomes</taxon>
        <taxon>ecological metagenomes</taxon>
    </lineage>
</organism>
<accession>X1K614</accession>
<keyword evidence="1" id="KW-0472">Membrane</keyword>
<keyword evidence="1" id="KW-0812">Transmembrane</keyword>
<feature type="non-terminal residue" evidence="2">
    <location>
        <position position="1"/>
    </location>
</feature>